<dbReference type="InterPro" id="IPR004692">
    <property type="entry name" value="SecG"/>
</dbReference>
<keyword evidence="4 11" id="KW-0813">Transport</keyword>
<dbReference type="EMBL" id="CADIJZ010000020">
    <property type="protein sequence ID" value="CAB3720471.1"/>
    <property type="molecule type" value="Genomic_DNA"/>
</dbReference>
<dbReference type="PANTHER" id="PTHR34182">
    <property type="entry name" value="PROTEIN-EXPORT MEMBRANE PROTEIN SECG"/>
    <property type="match status" value="1"/>
</dbReference>
<keyword evidence="10 11" id="KW-0472">Membrane</keyword>
<keyword evidence="8 11" id="KW-1133">Transmembrane helix</keyword>
<reference evidence="13 14" key="1">
    <citation type="submission" date="2018-01" db="EMBL/GenBank/DDBJ databases">
        <title>Whole genome analyses suggest that Burkholderia sensu lato contains two further novel genera in the rhizoxinica-symbiotica group Mycetohabitans gen. nov., and Trinickia gen. nov.: implications for the evolution of diazotrophy and nodulation in the Burkholderiaceae.</title>
        <authorList>
            <person name="Estrada-de los Santos P."/>
            <person name="Palmer M."/>
            <person name="Chavez-Ramirez B."/>
            <person name="Beukes C."/>
            <person name="Steenkamp E.T."/>
            <person name="Hirsch A.M."/>
            <person name="Manyaka P."/>
            <person name="Maluk M."/>
            <person name="Lafos M."/>
            <person name="Crook M."/>
            <person name="Gross E."/>
            <person name="Simon M.F."/>
            <person name="Bueno dos Reis Junior F."/>
            <person name="Poole P.S."/>
            <person name="Venter S.N."/>
            <person name="James E.K."/>
        </authorList>
    </citation>
    <scope>NUCLEOTIDE SEQUENCE [LARGE SCALE GENOMIC DNA]</scope>
    <source>
        <strain evidence="13 14">WSM 3937</strain>
    </source>
</reference>
<evidence type="ECO:0000256" key="7">
    <source>
        <dbReference type="ARBA" id="ARBA00022927"/>
    </source>
</evidence>
<evidence type="ECO:0000313" key="14">
    <source>
        <dbReference type="Proteomes" id="UP000235659"/>
    </source>
</evidence>
<evidence type="ECO:0000256" key="2">
    <source>
        <dbReference type="ARBA" id="ARBA00008445"/>
    </source>
</evidence>
<evidence type="ECO:0000256" key="1">
    <source>
        <dbReference type="ARBA" id="ARBA00004651"/>
    </source>
</evidence>
<keyword evidence="7 11" id="KW-0653">Protein transport</keyword>
<dbReference type="GO" id="GO:0015450">
    <property type="term" value="F:protein-transporting ATPase activity"/>
    <property type="evidence" value="ECO:0007669"/>
    <property type="project" value="UniProtKB-UniRule"/>
</dbReference>
<evidence type="ECO:0000313" key="12">
    <source>
        <dbReference type="EMBL" id="CAB3720471.1"/>
    </source>
</evidence>
<accession>A0A2N7WFL3</accession>
<dbReference type="Pfam" id="PF03840">
    <property type="entry name" value="SecG"/>
    <property type="match status" value="1"/>
</dbReference>
<evidence type="ECO:0000256" key="6">
    <source>
        <dbReference type="ARBA" id="ARBA00022692"/>
    </source>
</evidence>
<evidence type="ECO:0000313" key="13">
    <source>
        <dbReference type="EMBL" id="PMS28115.1"/>
    </source>
</evidence>
<proteinExistence type="inferred from homology"/>
<comment type="function">
    <text evidence="11">Involved in protein export. Participates in an early event of protein translocation.</text>
</comment>
<comment type="subcellular location">
    <subcellularLocation>
        <location evidence="1 11">Cell membrane</location>
        <topology evidence="1 11">Multi-pass membrane protein</topology>
    </subcellularLocation>
</comment>
<dbReference type="GO" id="GO:0065002">
    <property type="term" value="P:intracellular protein transmembrane transport"/>
    <property type="evidence" value="ECO:0007669"/>
    <property type="project" value="TreeGrafter"/>
</dbReference>
<reference evidence="12 15" key="2">
    <citation type="submission" date="2020-04" db="EMBL/GenBank/DDBJ databases">
        <authorList>
            <person name="De Canck E."/>
        </authorList>
    </citation>
    <scope>NUCLEOTIDE SEQUENCE [LARGE SCALE GENOMIC DNA]</scope>
    <source>
        <strain evidence="12 15">LMG 27174</strain>
    </source>
</reference>
<dbReference type="RefSeq" id="WP_102634475.1">
    <property type="nucleotide sequence ID" value="NZ_CADIJZ010000020.1"/>
</dbReference>
<dbReference type="GO" id="GO:0005886">
    <property type="term" value="C:plasma membrane"/>
    <property type="evidence" value="ECO:0007669"/>
    <property type="project" value="UniProtKB-SubCell"/>
</dbReference>
<feature type="transmembrane region" description="Helical" evidence="11">
    <location>
        <begin position="54"/>
        <end position="76"/>
    </location>
</feature>
<dbReference type="GO" id="GO:0043952">
    <property type="term" value="P:protein transport by the Sec complex"/>
    <property type="evidence" value="ECO:0007669"/>
    <property type="project" value="TreeGrafter"/>
</dbReference>
<dbReference type="PRINTS" id="PR01651">
    <property type="entry name" value="SECGEXPORT"/>
</dbReference>
<dbReference type="GO" id="GO:0009306">
    <property type="term" value="P:protein secretion"/>
    <property type="evidence" value="ECO:0007669"/>
    <property type="project" value="UniProtKB-UniRule"/>
</dbReference>
<dbReference type="Proteomes" id="UP000494205">
    <property type="component" value="Unassembled WGS sequence"/>
</dbReference>
<dbReference type="AlphaFoldDB" id="A0A2N7WFL3"/>
<evidence type="ECO:0000313" key="15">
    <source>
        <dbReference type="Proteomes" id="UP000494205"/>
    </source>
</evidence>
<evidence type="ECO:0000256" key="4">
    <source>
        <dbReference type="ARBA" id="ARBA00022448"/>
    </source>
</evidence>
<evidence type="ECO:0000256" key="8">
    <source>
        <dbReference type="ARBA" id="ARBA00022989"/>
    </source>
</evidence>
<dbReference type="EMBL" id="PNXY01000018">
    <property type="protein sequence ID" value="PMS28115.1"/>
    <property type="molecule type" value="Genomic_DNA"/>
</dbReference>
<protein>
    <recommendedName>
        <fullName evidence="3 11">Protein-export membrane protein SecG</fullName>
    </recommendedName>
</protein>
<keyword evidence="9 11" id="KW-0811">Translocation</keyword>
<evidence type="ECO:0000256" key="5">
    <source>
        <dbReference type="ARBA" id="ARBA00022475"/>
    </source>
</evidence>
<evidence type="ECO:0000256" key="10">
    <source>
        <dbReference type="ARBA" id="ARBA00023136"/>
    </source>
</evidence>
<keyword evidence="14" id="KW-1185">Reference proteome</keyword>
<evidence type="ECO:0000256" key="9">
    <source>
        <dbReference type="ARBA" id="ARBA00023010"/>
    </source>
</evidence>
<sequence>MLYLKTLIIVVQLLSALGVIGLVLLQHGKGADMGAAFGSGASGSLFGATGSANFLSRTTAVLAAVFFVTTLTLTYLGAYRAKPSAGVLGAAVTAPVAASAASAPAGGSAALAASAASVPSTDVPK</sequence>
<evidence type="ECO:0000256" key="11">
    <source>
        <dbReference type="RuleBase" id="RU365087"/>
    </source>
</evidence>
<dbReference type="NCBIfam" id="TIGR00810">
    <property type="entry name" value="secG"/>
    <property type="match status" value="1"/>
</dbReference>
<keyword evidence="6 11" id="KW-0812">Transmembrane</keyword>
<gene>
    <name evidence="12" type="primary">secG</name>
    <name evidence="13" type="ORF">C0Z16_23565</name>
    <name evidence="12" type="ORF">LMG27174_04918</name>
</gene>
<comment type="similarity">
    <text evidence="2 11">Belongs to the SecG family.</text>
</comment>
<keyword evidence="5 11" id="KW-1003">Cell membrane</keyword>
<evidence type="ECO:0000256" key="3">
    <source>
        <dbReference type="ARBA" id="ARBA00017876"/>
    </source>
</evidence>
<comment type="caution">
    <text evidence="11">Lacks conserved residue(s) required for the propagation of feature annotation.</text>
</comment>
<dbReference type="PANTHER" id="PTHR34182:SF1">
    <property type="entry name" value="PROTEIN-EXPORT MEMBRANE PROTEIN SECG"/>
    <property type="match status" value="1"/>
</dbReference>
<dbReference type="Proteomes" id="UP000235659">
    <property type="component" value="Unassembled WGS sequence"/>
</dbReference>
<organism evidence="12 15">
    <name type="scientific">Paraburkholderia rhynchosiae</name>
    <dbReference type="NCBI Taxonomy" id="487049"/>
    <lineage>
        <taxon>Bacteria</taxon>
        <taxon>Pseudomonadati</taxon>
        <taxon>Pseudomonadota</taxon>
        <taxon>Betaproteobacteria</taxon>
        <taxon>Burkholderiales</taxon>
        <taxon>Burkholderiaceae</taxon>
        <taxon>Paraburkholderia</taxon>
    </lineage>
</organism>
<name>A0A2N7WFL3_9BURK</name>